<feature type="transmembrane region" description="Helical" evidence="6">
    <location>
        <begin position="239"/>
        <end position="259"/>
    </location>
</feature>
<evidence type="ECO:0000259" key="7">
    <source>
        <dbReference type="Pfam" id="PF00482"/>
    </source>
</evidence>
<feature type="transmembrane region" description="Helical" evidence="6">
    <location>
        <begin position="200"/>
        <end position="219"/>
    </location>
</feature>
<dbReference type="PANTHER" id="PTHR35007:SF4">
    <property type="entry name" value="CONSERVED TRANSMEMBRANE PROTEIN-RELATED"/>
    <property type="match status" value="1"/>
</dbReference>
<dbReference type="PATRIC" id="fig|1068978.7.peg.7098"/>
<dbReference type="Proteomes" id="UP000062973">
    <property type="component" value="Chromosome"/>
</dbReference>
<keyword evidence="3 6" id="KW-0812">Transmembrane</keyword>
<proteinExistence type="predicted"/>
<keyword evidence="9" id="KW-1185">Reference proteome</keyword>
<evidence type="ECO:0000313" key="9">
    <source>
        <dbReference type="Proteomes" id="UP000062973"/>
    </source>
</evidence>
<keyword evidence="4 6" id="KW-1133">Transmembrane helix</keyword>
<evidence type="ECO:0000256" key="5">
    <source>
        <dbReference type="ARBA" id="ARBA00023136"/>
    </source>
</evidence>
<name>A0A076N1J8_AMYME</name>
<dbReference type="PANTHER" id="PTHR35007">
    <property type="entry name" value="INTEGRAL MEMBRANE PROTEIN-RELATED"/>
    <property type="match status" value="1"/>
</dbReference>
<comment type="subcellular location">
    <subcellularLocation>
        <location evidence="1">Cell membrane</location>
        <topology evidence="1">Multi-pass membrane protein</topology>
    </subcellularLocation>
</comment>
<evidence type="ECO:0000256" key="3">
    <source>
        <dbReference type="ARBA" id="ARBA00022692"/>
    </source>
</evidence>
<evidence type="ECO:0000256" key="2">
    <source>
        <dbReference type="ARBA" id="ARBA00022475"/>
    </source>
</evidence>
<dbReference type="RefSeq" id="WP_017985469.1">
    <property type="nucleotide sequence ID" value="NZ_AQUL01000001.1"/>
</dbReference>
<organism evidence="8 9">
    <name type="scientific">Amycolatopsis methanolica 239</name>
    <dbReference type="NCBI Taxonomy" id="1068978"/>
    <lineage>
        <taxon>Bacteria</taxon>
        <taxon>Bacillati</taxon>
        <taxon>Actinomycetota</taxon>
        <taxon>Actinomycetes</taxon>
        <taxon>Pseudonocardiales</taxon>
        <taxon>Pseudonocardiaceae</taxon>
        <taxon>Amycolatopsis</taxon>
        <taxon>Amycolatopsis methanolica group</taxon>
    </lineage>
</organism>
<dbReference type="KEGG" id="amq:AMETH_6606"/>
<dbReference type="AlphaFoldDB" id="A0A076N1J8"/>
<accession>A0A076N1J8</accession>
<evidence type="ECO:0000256" key="4">
    <source>
        <dbReference type="ARBA" id="ARBA00022989"/>
    </source>
</evidence>
<sequence length="265" mass="27362">MLTHSLACAATAALCWPPVRGSAARLGVLAPSPARRGLPKPRKALALGLVPLLFVVPPMVWAAGALLGLAGWRQWQARRRSKSGLAMRRAMAEALHAMVVDLRAGGTPALAAESAAADAPRPVAEILDAVAGAARLGGNLAETLATVPTAEPLSAARRRLARAWSLSQRHGLPLADLLDAVRQDITAELRFTSQSEAAMSGPRASAMVLAALPVFGLLLGEGMGAHPTHILFATPSGNALLLLGTALITTGGAWSAHLTRRGAPR</sequence>
<evidence type="ECO:0000256" key="1">
    <source>
        <dbReference type="ARBA" id="ARBA00004651"/>
    </source>
</evidence>
<dbReference type="EMBL" id="CP009110">
    <property type="protein sequence ID" value="AIJ26698.1"/>
    <property type="molecule type" value="Genomic_DNA"/>
</dbReference>
<dbReference type="STRING" id="1068978.AMETH_6606"/>
<protein>
    <submittedName>
        <fullName evidence="8">Flp pilus assembly protein TadB</fullName>
    </submittedName>
</protein>
<dbReference type="InterPro" id="IPR018076">
    <property type="entry name" value="T2SS_GspF_dom"/>
</dbReference>
<dbReference type="HOGENOM" id="CLU_065779_3_0_11"/>
<reference evidence="8 9" key="1">
    <citation type="submission" date="2014-07" db="EMBL/GenBank/DDBJ databases">
        <title>Whole Genome Sequence of the Amycolatopsis methanolica 239.</title>
        <authorList>
            <person name="Tang B."/>
        </authorList>
    </citation>
    <scope>NUCLEOTIDE SEQUENCE [LARGE SCALE GENOMIC DNA]</scope>
    <source>
        <strain evidence="8 9">239</strain>
    </source>
</reference>
<feature type="transmembrane region" description="Helical" evidence="6">
    <location>
        <begin position="45"/>
        <end position="72"/>
    </location>
</feature>
<evidence type="ECO:0000256" key="6">
    <source>
        <dbReference type="SAM" id="Phobius"/>
    </source>
</evidence>
<evidence type="ECO:0000313" key="8">
    <source>
        <dbReference type="EMBL" id="AIJ26698.1"/>
    </source>
</evidence>
<feature type="domain" description="Type II secretion system protein GspF" evidence="7">
    <location>
        <begin position="96"/>
        <end position="218"/>
    </location>
</feature>
<keyword evidence="5 6" id="KW-0472">Membrane</keyword>
<keyword evidence="2" id="KW-1003">Cell membrane</keyword>
<dbReference type="GO" id="GO:0005886">
    <property type="term" value="C:plasma membrane"/>
    <property type="evidence" value="ECO:0007669"/>
    <property type="project" value="UniProtKB-SubCell"/>
</dbReference>
<gene>
    <name evidence="8" type="ORF">AMETH_6606</name>
</gene>
<dbReference type="Pfam" id="PF00482">
    <property type="entry name" value="T2SSF"/>
    <property type="match status" value="1"/>
</dbReference>
<dbReference type="eggNOG" id="COG4965">
    <property type="taxonomic scope" value="Bacteria"/>
</dbReference>